<evidence type="ECO:0000313" key="6">
    <source>
        <dbReference type="EMBL" id="KJY51748.1"/>
    </source>
</evidence>
<dbReference type="PANTHER" id="PTHR30231">
    <property type="entry name" value="DNA POLYMERASE III SUBUNIT EPSILON"/>
    <property type="match status" value="1"/>
</dbReference>
<evidence type="ECO:0000256" key="2">
    <source>
        <dbReference type="ARBA" id="ARBA00022801"/>
    </source>
</evidence>
<dbReference type="InterPro" id="IPR013520">
    <property type="entry name" value="Ribonucl_H"/>
</dbReference>
<dbReference type="SUPFAM" id="SSF53098">
    <property type="entry name" value="Ribonuclease H-like"/>
    <property type="match status" value="1"/>
</dbReference>
<evidence type="ECO:0000256" key="4">
    <source>
        <dbReference type="SAM" id="MobiDB-lite"/>
    </source>
</evidence>
<dbReference type="EMBL" id="JWMF01000004">
    <property type="protein sequence ID" value="KJY51748.1"/>
    <property type="molecule type" value="Genomic_DNA"/>
</dbReference>
<dbReference type="Gene3D" id="3.30.420.10">
    <property type="entry name" value="Ribonuclease H-like superfamily/Ribonuclease H"/>
    <property type="match status" value="1"/>
</dbReference>
<evidence type="ECO:0000256" key="1">
    <source>
        <dbReference type="ARBA" id="ARBA00022722"/>
    </source>
</evidence>
<sequence length="252" mass="27771">MENTEHTSMEQALASAPQQEGSTRLGDSWLLGFDTETTGTRPGKDGIVSASLVLRDPAKGYSGDAVATWIINPHRHISKGASRVNGFTDQQLAAEGMEPEQATAQMAGFIARAQDKRIPLLAYNAPFDVQMLDGDIARWCAGSVKPLSEGDLLVVDPLVLDREISHRSGRRNLGMTSEYYGVIPHGNFHNATADTVAAVDLIKPMTTLFPQVARITMDSLMDWQRQAQAKWREQFNQHLISQGRRPVTDSWL</sequence>
<organism evidence="6 7">
    <name type="scientific">Bifidobacterium mellis</name>
    <dbReference type="NCBI Taxonomy" id="1293823"/>
    <lineage>
        <taxon>Bacteria</taxon>
        <taxon>Bacillati</taxon>
        <taxon>Actinomycetota</taxon>
        <taxon>Actinomycetes</taxon>
        <taxon>Bifidobacteriales</taxon>
        <taxon>Bifidobacteriaceae</taxon>
        <taxon>Bifidobacterium</taxon>
    </lineage>
</organism>
<name>A0A0F4L0H7_9BIFI</name>
<protein>
    <submittedName>
        <fullName evidence="6">DNA polymerase III, epsilon subunit</fullName>
    </submittedName>
</protein>
<comment type="caution">
    <text evidence="6">The sequence shown here is derived from an EMBL/GenBank/DDBJ whole genome shotgun (WGS) entry which is preliminary data.</text>
</comment>
<evidence type="ECO:0000313" key="7">
    <source>
        <dbReference type="Proteomes" id="UP000033567"/>
    </source>
</evidence>
<feature type="region of interest" description="Disordered" evidence="4">
    <location>
        <begin position="1"/>
        <end position="26"/>
    </location>
</feature>
<proteinExistence type="predicted"/>
<dbReference type="AlphaFoldDB" id="A0A0F4L0H7"/>
<keyword evidence="3" id="KW-0269">Exonuclease</keyword>
<dbReference type="GO" id="GO:0008408">
    <property type="term" value="F:3'-5' exonuclease activity"/>
    <property type="evidence" value="ECO:0007669"/>
    <property type="project" value="TreeGrafter"/>
</dbReference>
<dbReference type="InterPro" id="IPR012337">
    <property type="entry name" value="RNaseH-like_sf"/>
</dbReference>
<keyword evidence="1" id="KW-0540">Nuclease</keyword>
<accession>A0A0F4L0H7</accession>
<evidence type="ECO:0000256" key="3">
    <source>
        <dbReference type="ARBA" id="ARBA00022839"/>
    </source>
</evidence>
<evidence type="ECO:0000259" key="5">
    <source>
        <dbReference type="SMART" id="SM00479"/>
    </source>
</evidence>
<gene>
    <name evidence="6" type="ORF">JF70_05620</name>
</gene>
<dbReference type="GO" id="GO:0005829">
    <property type="term" value="C:cytosol"/>
    <property type="evidence" value="ECO:0007669"/>
    <property type="project" value="TreeGrafter"/>
</dbReference>
<dbReference type="GO" id="GO:0003676">
    <property type="term" value="F:nucleic acid binding"/>
    <property type="evidence" value="ECO:0007669"/>
    <property type="project" value="InterPro"/>
</dbReference>
<keyword evidence="2" id="KW-0378">Hydrolase</keyword>
<dbReference type="CDD" id="cd06127">
    <property type="entry name" value="DEDDh"/>
    <property type="match status" value="1"/>
</dbReference>
<dbReference type="PANTHER" id="PTHR30231:SF4">
    <property type="entry name" value="PROTEIN NEN2"/>
    <property type="match status" value="1"/>
</dbReference>
<dbReference type="Proteomes" id="UP000033567">
    <property type="component" value="Unassembled WGS sequence"/>
</dbReference>
<keyword evidence="7" id="KW-1185">Reference proteome</keyword>
<dbReference type="SMART" id="SM00479">
    <property type="entry name" value="EXOIII"/>
    <property type="match status" value="1"/>
</dbReference>
<dbReference type="PATRIC" id="fig|1684.5.peg.593"/>
<dbReference type="Pfam" id="PF00929">
    <property type="entry name" value="RNase_T"/>
    <property type="match status" value="1"/>
</dbReference>
<reference evidence="6 7" key="1">
    <citation type="submission" date="2014-12" db="EMBL/GenBank/DDBJ databases">
        <title>Comparative genomics of the lactic acid bacteria isolated from the honey bee gut.</title>
        <authorList>
            <person name="Ellegaard K.M."/>
            <person name="Tamarit D."/>
            <person name="Javelind E."/>
            <person name="Olofsson T."/>
            <person name="Andersson S.G."/>
            <person name="Vasquez A."/>
        </authorList>
    </citation>
    <scope>NUCLEOTIDE SEQUENCE [LARGE SCALE GENOMIC DNA]</scope>
    <source>
        <strain evidence="6 7">Bin7</strain>
    </source>
</reference>
<dbReference type="InterPro" id="IPR036397">
    <property type="entry name" value="RNaseH_sf"/>
</dbReference>
<feature type="domain" description="Exonuclease" evidence="5">
    <location>
        <begin position="29"/>
        <end position="211"/>
    </location>
</feature>
<dbReference type="RefSeq" id="WP_052690706.1">
    <property type="nucleotide sequence ID" value="NZ_KQ033885.1"/>
</dbReference>